<evidence type="ECO:0000256" key="1">
    <source>
        <dbReference type="PROSITE-ProRule" id="PRU00047"/>
    </source>
</evidence>
<feature type="domain" description="CCHC-type" evidence="2">
    <location>
        <begin position="5"/>
        <end position="20"/>
    </location>
</feature>
<name>A0A125SAA4_9CAUD</name>
<evidence type="ECO:0000259" key="2">
    <source>
        <dbReference type="PROSITE" id="PS50158"/>
    </source>
</evidence>
<keyword evidence="1" id="KW-0862">Zinc</keyword>
<keyword evidence="1" id="KW-0863">Zinc-finger</keyword>
<proteinExistence type="predicted"/>
<dbReference type="SUPFAM" id="SSF57756">
    <property type="entry name" value="Retrovirus zinc finger-like domains"/>
    <property type="match status" value="1"/>
</dbReference>
<evidence type="ECO:0000313" key="4">
    <source>
        <dbReference type="Proteomes" id="UP000221376"/>
    </source>
</evidence>
<dbReference type="InterPro" id="IPR036875">
    <property type="entry name" value="Znf_CCHC_sf"/>
</dbReference>
<protein>
    <recommendedName>
        <fullName evidence="2">CCHC-type domain-containing protein</fullName>
    </recommendedName>
</protein>
<keyword evidence="4" id="KW-1185">Reference proteome</keyword>
<evidence type="ECO:0000313" key="3">
    <source>
        <dbReference type="EMBL" id="AME18100.1"/>
    </source>
</evidence>
<dbReference type="EMBL" id="KU204984">
    <property type="protein sequence ID" value="AME18100.1"/>
    <property type="molecule type" value="Genomic_DNA"/>
</dbReference>
<accession>A0A125SAA4</accession>
<dbReference type="InterPro" id="IPR001878">
    <property type="entry name" value="Znf_CCHC"/>
</dbReference>
<keyword evidence="1" id="KW-0479">Metal-binding</keyword>
<organism evidence="3 4">
    <name type="scientific">Pseudomonas phage AAT-1</name>
    <dbReference type="NCBI Taxonomy" id="1775248"/>
    <lineage>
        <taxon>Viruses</taxon>
        <taxon>Duplodnaviria</taxon>
        <taxon>Heunggongvirae</taxon>
        <taxon>Uroviricota</taxon>
        <taxon>Caudoviricetes</taxon>
        <taxon>Mesyanzhinovviridae</taxon>
        <taxon>Bradleyvirinae</taxon>
        <taxon>Pamexvirus</taxon>
        <taxon>Pamexvirus AAT1</taxon>
    </lineage>
</organism>
<reference evidence="3" key="1">
    <citation type="submission" date="2016-06" db="EMBL/GenBank/DDBJ databases">
        <title>Complete Genome Sequence of Pseudomonas aeruginosa Phage AAT-1.</title>
        <authorList>
            <person name="Andrade-Dominguez A."/>
            <person name="Kolter R."/>
        </authorList>
    </citation>
    <scope>NUCLEOTIDE SEQUENCE [LARGE SCALE GENOMIC DNA]</scope>
</reference>
<dbReference type="GO" id="GO:0008270">
    <property type="term" value="F:zinc ion binding"/>
    <property type="evidence" value="ECO:0007669"/>
    <property type="project" value="UniProtKB-KW"/>
</dbReference>
<sequence>MGDKKCTACGGSGHTAANCPWFKDYALTDGFKLAVQRIARTGCWHWRGGRDVKTGEPRCHRKGKRVRAALVAWEAVHGALPVGQRLVRACGDSTCVNPAHHFHEAVA</sequence>
<gene>
    <name evidence="3" type="ORF">AAT1_02075</name>
</gene>
<dbReference type="Proteomes" id="UP000221376">
    <property type="component" value="Segment"/>
</dbReference>
<dbReference type="GO" id="GO:0003676">
    <property type="term" value="F:nucleic acid binding"/>
    <property type="evidence" value="ECO:0007669"/>
    <property type="project" value="InterPro"/>
</dbReference>
<dbReference type="PROSITE" id="PS50158">
    <property type="entry name" value="ZF_CCHC"/>
    <property type="match status" value="1"/>
</dbReference>